<protein>
    <submittedName>
        <fullName evidence="1">Uncharacterized protein</fullName>
    </submittedName>
</protein>
<name>A0A5D3AJ49_GOSMU</name>
<sequence length="132" mass="14793">MASKRPGNERRAKSLGWLCHRVWLSLRISQRGGFTSLTVSHVLKYSLNWVIKPSFNVHTCTQYTCAPSQPSAITQSPTTSMLLGSNLNSLWLDSPVSIRIIWWHRGGPWNHHSRSVVRSLTTVLVSPCANAL</sequence>
<dbReference type="AlphaFoldDB" id="A0A5D3AJ49"/>
<accession>A0A5D3AJ49</accession>
<dbReference type="Proteomes" id="UP000323597">
    <property type="component" value="Chromosome A01"/>
</dbReference>
<keyword evidence="2" id="KW-1185">Reference proteome</keyword>
<reference evidence="1 2" key="1">
    <citation type="submission" date="2019-07" db="EMBL/GenBank/DDBJ databases">
        <title>WGS assembly of Gossypium mustelinum.</title>
        <authorList>
            <person name="Chen Z.J."/>
            <person name="Sreedasyam A."/>
            <person name="Ando A."/>
            <person name="Song Q."/>
            <person name="De L."/>
            <person name="Hulse-Kemp A."/>
            <person name="Ding M."/>
            <person name="Ye W."/>
            <person name="Kirkbride R."/>
            <person name="Jenkins J."/>
            <person name="Plott C."/>
            <person name="Lovell J."/>
            <person name="Lin Y.-M."/>
            <person name="Vaughn R."/>
            <person name="Liu B."/>
            <person name="Li W."/>
            <person name="Simpson S."/>
            <person name="Scheffler B."/>
            <person name="Saski C."/>
            <person name="Grover C."/>
            <person name="Hu G."/>
            <person name="Conover J."/>
            <person name="Carlson J."/>
            <person name="Shu S."/>
            <person name="Boston L."/>
            <person name="Williams M."/>
            <person name="Peterson D."/>
            <person name="Mcgee K."/>
            <person name="Jones D."/>
            <person name="Wendel J."/>
            <person name="Stelly D."/>
            <person name="Grimwood J."/>
            <person name="Schmutz J."/>
        </authorList>
    </citation>
    <scope>NUCLEOTIDE SEQUENCE [LARGE SCALE GENOMIC DNA]</scope>
    <source>
        <strain evidence="1">1408120.09</strain>
    </source>
</reference>
<proteinExistence type="predicted"/>
<evidence type="ECO:0000313" key="1">
    <source>
        <dbReference type="EMBL" id="TYJ51034.1"/>
    </source>
</evidence>
<dbReference type="EMBL" id="CM017636">
    <property type="protein sequence ID" value="TYJ51034.1"/>
    <property type="molecule type" value="Genomic_DNA"/>
</dbReference>
<evidence type="ECO:0000313" key="2">
    <source>
        <dbReference type="Proteomes" id="UP000323597"/>
    </source>
</evidence>
<gene>
    <name evidence="1" type="ORF">E1A91_A01G251200v1</name>
</gene>
<organism evidence="1 2">
    <name type="scientific">Gossypium mustelinum</name>
    <name type="common">Cotton</name>
    <name type="synonym">Gossypium caicoense</name>
    <dbReference type="NCBI Taxonomy" id="34275"/>
    <lineage>
        <taxon>Eukaryota</taxon>
        <taxon>Viridiplantae</taxon>
        <taxon>Streptophyta</taxon>
        <taxon>Embryophyta</taxon>
        <taxon>Tracheophyta</taxon>
        <taxon>Spermatophyta</taxon>
        <taxon>Magnoliopsida</taxon>
        <taxon>eudicotyledons</taxon>
        <taxon>Gunneridae</taxon>
        <taxon>Pentapetalae</taxon>
        <taxon>rosids</taxon>
        <taxon>malvids</taxon>
        <taxon>Malvales</taxon>
        <taxon>Malvaceae</taxon>
        <taxon>Malvoideae</taxon>
        <taxon>Gossypium</taxon>
    </lineage>
</organism>